<dbReference type="Gene3D" id="3.40.309.10">
    <property type="entry name" value="Aldehyde Dehydrogenase, Chain A, domain 2"/>
    <property type="match status" value="1"/>
</dbReference>
<dbReference type="InterPro" id="IPR016161">
    <property type="entry name" value="Ald_DH/histidinol_DH"/>
</dbReference>
<evidence type="ECO:0000256" key="3">
    <source>
        <dbReference type="ARBA" id="ARBA00022650"/>
    </source>
</evidence>
<dbReference type="InterPro" id="IPR016163">
    <property type="entry name" value="Ald_DH_C"/>
</dbReference>
<dbReference type="InterPro" id="IPR012134">
    <property type="entry name" value="Glu-5-SA_DH"/>
</dbReference>
<gene>
    <name evidence="7" type="primary">proA</name>
    <name evidence="9" type="ORF">ESB00_06100</name>
</gene>
<dbReference type="InterPro" id="IPR020593">
    <property type="entry name" value="G-glutamylP_reductase_CS"/>
</dbReference>
<name>A0A4Q1C952_9BACT</name>
<comment type="pathway">
    <text evidence="1 7">Amino-acid biosynthesis; L-proline biosynthesis; L-glutamate 5-semialdehyde from L-glutamate: step 2/2.</text>
</comment>
<comment type="function">
    <text evidence="7">Catalyzes the NADPH-dependent reduction of L-glutamate 5-phosphate into L-glutamate 5-semialdehyde and phosphate. The product spontaneously undergoes cyclization to form 1-pyrroline-5-carboxylate.</text>
</comment>
<keyword evidence="4 7" id="KW-0521">NADP</keyword>
<dbReference type="InterPro" id="IPR015590">
    <property type="entry name" value="Aldehyde_DH_dom"/>
</dbReference>
<evidence type="ECO:0000313" key="10">
    <source>
        <dbReference type="Proteomes" id="UP000290218"/>
    </source>
</evidence>
<dbReference type="Pfam" id="PF00171">
    <property type="entry name" value="Aldedh"/>
    <property type="match status" value="1"/>
</dbReference>
<accession>A0A4Q1C952</accession>
<dbReference type="CDD" id="cd07079">
    <property type="entry name" value="ALDH_F18-19_ProA-GPR"/>
    <property type="match status" value="1"/>
</dbReference>
<dbReference type="GO" id="GO:0050661">
    <property type="term" value="F:NADP binding"/>
    <property type="evidence" value="ECO:0007669"/>
    <property type="project" value="InterPro"/>
</dbReference>
<dbReference type="HAMAP" id="MF_00412">
    <property type="entry name" value="ProA"/>
    <property type="match status" value="1"/>
</dbReference>
<keyword evidence="5 7" id="KW-0560">Oxidoreductase</keyword>
<dbReference type="RefSeq" id="WP_129046833.1">
    <property type="nucleotide sequence ID" value="NZ_SDHX01000001.1"/>
</dbReference>
<dbReference type="GO" id="GO:0005737">
    <property type="term" value="C:cytoplasm"/>
    <property type="evidence" value="ECO:0007669"/>
    <property type="project" value="UniProtKB-SubCell"/>
</dbReference>
<dbReference type="GO" id="GO:0055129">
    <property type="term" value="P:L-proline biosynthetic process"/>
    <property type="evidence" value="ECO:0007669"/>
    <property type="project" value="UniProtKB-UniRule"/>
</dbReference>
<comment type="caution">
    <text evidence="9">The sequence shown here is derived from an EMBL/GenBank/DDBJ whole genome shotgun (WGS) entry which is preliminary data.</text>
</comment>
<dbReference type="NCBIfam" id="NF001221">
    <property type="entry name" value="PRK00197.1"/>
    <property type="match status" value="1"/>
</dbReference>
<dbReference type="PROSITE" id="PS01223">
    <property type="entry name" value="PROA"/>
    <property type="match status" value="1"/>
</dbReference>
<comment type="similarity">
    <text evidence="7">Belongs to the gamma-glutamyl phosphate reductase family.</text>
</comment>
<evidence type="ECO:0000256" key="4">
    <source>
        <dbReference type="ARBA" id="ARBA00022857"/>
    </source>
</evidence>
<dbReference type="AlphaFoldDB" id="A0A4Q1C952"/>
<dbReference type="PIRSF" id="PIRSF000151">
    <property type="entry name" value="GPR"/>
    <property type="match status" value="1"/>
</dbReference>
<dbReference type="PANTHER" id="PTHR11063:SF8">
    <property type="entry name" value="DELTA-1-PYRROLINE-5-CARBOXYLATE SYNTHASE"/>
    <property type="match status" value="1"/>
</dbReference>
<comment type="subcellular location">
    <subcellularLocation>
        <location evidence="7">Cytoplasm</location>
    </subcellularLocation>
</comment>
<dbReference type="Gene3D" id="3.40.605.10">
    <property type="entry name" value="Aldehyde Dehydrogenase, Chain A, domain 1"/>
    <property type="match status" value="1"/>
</dbReference>
<sequence>MADLAQLVAQLGSQARAAARVLATTPAARIDAALLAMAEELLAAEKVILAANELDVAAAKANGQTPALVDRLTLDAKRLAACAEGLRQVATLPHPVGQILREWTQPNGIKIAKVRVPLGVIGFIYESRPNVTVDAAGLCLKSGNAVILRGGSEALRSNTAIANTLSRGLAQAGLPAAAVQLIPVADRDTVRLLGESVGTVDLLIPRGGRGLIEAVVRTARVPVIKHYDGICALYVDKAADFAMAEQIALNAKVQRPGVCNAIETMLVHRDVADKFLAQAGKALAAAKVQLRAEPLALAALQKAGVAAVPAKDEDFRTEFLDLILAVKVVDDCAAAIEHIETHGSRHTETIVTADAATAEHFLNNIDSAVVLWNASTRFNDGFQFGFGAEIGISTDKLHARGPMGLEELTSYKYVVRGSGQVRS</sequence>
<feature type="domain" description="Aldehyde dehydrogenase" evidence="8">
    <location>
        <begin position="11"/>
        <end position="289"/>
    </location>
</feature>
<dbReference type="Proteomes" id="UP000290218">
    <property type="component" value="Unassembled WGS sequence"/>
</dbReference>
<comment type="catalytic activity">
    <reaction evidence="6 7">
        <text>L-glutamate 5-semialdehyde + phosphate + NADP(+) = L-glutamyl 5-phosphate + NADPH + H(+)</text>
        <dbReference type="Rhea" id="RHEA:19541"/>
        <dbReference type="ChEBI" id="CHEBI:15378"/>
        <dbReference type="ChEBI" id="CHEBI:43474"/>
        <dbReference type="ChEBI" id="CHEBI:57783"/>
        <dbReference type="ChEBI" id="CHEBI:58066"/>
        <dbReference type="ChEBI" id="CHEBI:58274"/>
        <dbReference type="ChEBI" id="CHEBI:58349"/>
        <dbReference type="EC" id="1.2.1.41"/>
    </reaction>
</comment>
<evidence type="ECO:0000256" key="1">
    <source>
        <dbReference type="ARBA" id="ARBA00004985"/>
    </source>
</evidence>
<organism evidence="9 10">
    <name type="scientific">Oleiharenicola lentus</name>
    <dbReference type="NCBI Taxonomy" id="2508720"/>
    <lineage>
        <taxon>Bacteria</taxon>
        <taxon>Pseudomonadati</taxon>
        <taxon>Verrucomicrobiota</taxon>
        <taxon>Opitutia</taxon>
        <taxon>Opitutales</taxon>
        <taxon>Opitutaceae</taxon>
        <taxon>Oleiharenicola</taxon>
    </lineage>
</organism>
<keyword evidence="7" id="KW-0963">Cytoplasm</keyword>
<proteinExistence type="inferred from homology"/>
<dbReference type="PANTHER" id="PTHR11063">
    <property type="entry name" value="GLUTAMATE SEMIALDEHYDE DEHYDROGENASE"/>
    <property type="match status" value="1"/>
</dbReference>
<dbReference type="UniPathway" id="UPA00098">
    <property type="reaction ID" value="UER00360"/>
</dbReference>
<evidence type="ECO:0000259" key="8">
    <source>
        <dbReference type="Pfam" id="PF00171"/>
    </source>
</evidence>
<keyword evidence="10" id="KW-1185">Reference proteome</keyword>
<dbReference type="OrthoDB" id="9809970at2"/>
<dbReference type="NCBIfam" id="TIGR00407">
    <property type="entry name" value="proA"/>
    <property type="match status" value="1"/>
</dbReference>
<evidence type="ECO:0000256" key="5">
    <source>
        <dbReference type="ARBA" id="ARBA00023002"/>
    </source>
</evidence>
<reference evidence="9 10" key="1">
    <citation type="submission" date="2019-01" db="EMBL/GenBank/DDBJ databases">
        <title>Lacunisphaera sp. strain TWA-58.</title>
        <authorList>
            <person name="Chen W.-M."/>
        </authorList>
    </citation>
    <scope>NUCLEOTIDE SEQUENCE [LARGE SCALE GENOMIC DNA]</scope>
    <source>
        <strain evidence="9 10">TWA-58</strain>
    </source>
</reference>
<evidence type="ECO:0000313" key="9">
    <source>
        <dbReference type="EMBL" id="RXK55468.1"/>
    </source>
</evidence>
<protein>
    <recommendedName>
        <fullName evidence="7">Gamma-glutamyl phosphate reductase</fullName>
        <shortName evidence="7">GPR</shortName>
        <ecNumber evidence="7">1.2.1.41</ecNumber>
    </recommendedName>
    <alternativeName>
        <fullName evidence="7">Glutamate-5-semialdehyde dehydrogenase</fullName>
    </alternativeName>
    <alternativeName>
        <fullName evidence="7">Glutamyl-gamma-semialdehyde dehydrogenase</fullName>
        <shortName evidence="7">GSA dehydrogenase</shortName>
    </alternativeName>
</protein>
<dbReference type="EC" id="1.2.1.41" evidence="7"/>
<evidence type="ECO:0000256" key="7">
    <source>
        <dbReference type="HAMAP-Rule" id="MF_00412"/>
    </source>
</evidence>
<evidence type="ECO:0000256" key="2">
    <source>
        <dbReference type="ARBA" id="ARBA00022605"/>
    </source>
</evidence>
<keyword evidence="3 7" id="KW-0641">Proline biosynthesis</keyword>
<evidence type="ECO:0000256" key="6">
    <source>
        <dbReference type="ARBA" id="ARBA00049024"/>
    </source>
</evidence>
<dbReference type="GO" id="GO:0004350">
    <property type="term" value="F:glutamate-5-semialdehyde dehydrogenase activity"/>
    <property type="evidence" value="ECO:0007669"/>
    <property type="project" value="UniProtKB-UniRule"/>
</dbReference>
<dbReference type="InterPro" id="IPR000965">
    <property type="entry name" value="GPR_dom"/>
</dbReference>
<dbReference type="SUPFAM" id="SSF53720">
    <property type="entry name" value="ALDH-like"/>
    <property type="match status" value="1"/>
</dbReference>
<dbReference type="InterPro" id="IPR016162">
    <property type="entry name" value="Ald_DH_N"/>
</dbReference>
<keyword evidence="2 7" id="KW-0028">Amino-acid biosynthesis</keyword>
<dbReference type="FunFam" id="3.40.309.10:FF:000006">
    <property type="entry name" value="Gamma-glutamyl phosphate reductase"/>
    <property type="match status" value="1"/>
</dbReference>
<dbReference type="EMBL" id="SDHX01000001">
    <property type="protein sequence ID" value="RXK55468.1"/>
    <property type="molecule type" value="Genomic_DNA"/>
</dbReference>